<sequence length="345" mass="37193">DALVEGILTDWYTNAPLSGASVLFAYTDDSDDLETIETTTDESGYFMVQVPGEQDYDLFLYAEGYWVEHDAFFLGSGESQVLNIGIAPMSSASRLYGTVRDFESGDLIPYAEVQLNCESASDWDHTGELGTYRVFNYYAGDCDNGVLVVTASGYETSVQSVGAINFEAGSSVDLDVTLATGNDPDPGMLSGTVYSNIDDNPIGGASVSAYNVSTTQLFSVSTSGNGSYQLFLPESDYYVSVNADNHEELFDTLSIVSGQSYTKDFNLDQVYLNTLSGTITDQAGGALQNIEVVAIVDGSTIVSGTFTDENGYYELYLINGTYDIVVGTNNYHMQAENGVEIIESD</sequence>
<dbReference type="Gene3D" id="2.60.40.1120">
    <property type="entry name" value="Carboxypeptidase-like, regulatory domain"/>
    <property type="match status" value="4"/>
</dbReference>
<reference evidence="1" key="1">
    <citation type="submission" date="2018-05" db="EMBL/GenBank/DDBJ databases">
        <authorList>
            <person name="Lanie J.A."/>
            <person name="Ng W.-L."/>
            <person name="Kazmierczak K.M."/>
            <person name="Andrzejewski T.M."/>
            <person name="Davidsen T.M."/>
            <person name="Wayne K.J."/>
            <person name="Tettelin H."/>
            <person name="Glass J.I."/>
            <person name="Rusch D."/>
            <person name="Podicherti R."/>
            <person name="Tsui H.-C.T."/>
            <person name="Winkler M.E."/>
        </authorList>
    </citation>
    <scope>NUCLEOTIDE SEQUENCE</scope>
</reference>
<dbReference type="AlphaFoldDB" id="A0A382PFZ2"/>
<dbReference type="InterPro" id="IPR008969">
    <property type="entry name" value="CarboxyPept-like_regulatory"/>
</dbReference>
<evidence type="ECO:0008006" key="2">
    <source>
        <dbReference type="Google" id="ProtNLM"/>
    </source>
</evidence>
<feature type="non-terminal residue" evidence="1">
    <location>
        <position position="1"/>
    </location>
</feature>
<protein>
    <recommendedName>
        <fullName evidence="2">Carboxypeptidase regulatory-like domain-containing protein</fullName>
    </recommendedName>
</protein>
<organism evidence="1">
    <name type="scientific">marine metagenome</name>
    <dbReference type="NCBI Taxonomy" id="408172"/>
    <lineage>
        <taxon>unclassified sequences</taxon>
        <taxon>metagenomes</taxon>
        <taxon>ecological metagenomes</taxon>
    </lineage>
</organism>
<accession>A0A382PFZ2</accession>
<dbReference type="SUPFAM" id="SSF49464">
    <property type="entry name" value="Carboxypeptidase regulatory domain-like"/>
    <property type="match status" value="4"/>
</dbReference>
<feature type="non-terminal residue" evidence="1">
    <location>
        <position position="345"/>
    </location>
</feature>
<dbReference type="Pfam" id="PF13620">
    <property type="entry name" value="CarboxypepD_reg"/>
    <property type="match status" value="2"/>
</dbReference>
<dbReference type="EMBL" id="UINC01106285">
    <property type="protein sequence ID" value="SVC70841.1"/>
    <property type="molecule type" value="Genomic_DNA"/>
</dbReference>
<gene>
    <name evidence="1" type="ORF">METZ01_LOCUS323695</name>
</gene>
<evidence type="ECO:0000313" key="1">
    <source>
        <dbReference type="EMBL" id="SVC70841.1"/>
    </source>
</evidence>
<proteinExistence type="predicted"/>
<name>A0A382PFZ2_9ZZZZ</name>